<name>A0A6M3ZWE5_9BURK</name>
<evidence type="ECO:0000256" key="1">
    <source>
        <dbReference type="SAM" id="MobiDB-lite"/>
    </source>
</evidence>
<dbReference type="AlphaFoldDB" id="A0A6M3ZWE5"/>
<evidence type="ECO:0000313" key="3">
    <source>
        <dbReference type="EMBL" id="QJQ02543.1"/>
    </source>
</evidence>
<dbReference type="Proteomes" id="UP000501648">
    <property type="component" value="Chromosome"/>
</dbReference>
<protein>
    <recommendedName>
        <fullName evidence="5">Endonuclease</fullName>
    </recommendedName>
</protein>
<reference evidence="3 4" key="1">
    <citation type="journal article" date="2012" name="J. Bacteriol.">
        <title>Genome sequence of the pathogenic Herbaspirillum seropedicae strain Os34, isolated from rice roots.</title>
        <authorList>
            <person name="Ye W."/>
            <person name="Ye S."/>
            <person name="Liu J."/>
            <person name="Chang S."/>
            <person name="Chen M."/>
            <person name="Zhu B."/>
            <person name="Guo L."/>
            <person name="An Q."/>
        </authorList>
    </citation>
    <scope>NUCLEOTIDE SEQUENCE [LARGE SCALE GENOMIC DNA]</scope>
    <source>
        <strain evidence="3 4">Os34</strain>
    </source>
</reference>
<evidence type="ECO:0000256" key="2">
    <source>
        <dbReference type="SAM" id="SignalP"/>
    </source>
</evidence>
<feature type="compositionally biased region" description="Polar residues" evidence="1">
    <location>
        <begin position="25"/>
        <end position="74"/>
    </location>
</feature>
<evidence type="ECO:0008006" key="5">
    <source>
        <dbReference type="Google" id="ProtNLM"/>
    </source>
</evidence>
<proteinExistence type="predicted"/>
<gene>
    <name evidence="3" type="ORF">C798_20635</name>
</gene>
<feature type="chain" id="PRO_5026903653" description="Endonuclease" evidence="2">
    <location>
        <begin position="23"/>
        <end position="106"/>
    </location>
</feature>
<dbReference type="RefSeq" id="WP_017452219.1">
    <property type="nucleotide sequence ID" value="NZ_CP008956.1"/>
</dbReference>
<dbReference type="EMBL" id="CP008956">
    <property type="protein sequence ID" value="QJQ02543.1"/>
    <property type="molecule type" value="Genomic_DNA"/>
</dbReference>
<accession>A0A6M3ZWE5</accession>
<feature type="signal peptide" evidence="2">
    <location>
        <begin position="1"/>
        <end position="22"/>
    </location>
</feature>
<feature type="region of interest" description="Disordered" evidence="1">
    <location>
        <begin position="24"/>
        <end position="106"/>
    </location>
</feature>
<sequence>MTKTFLTAAVLAAATFASGAYAQSYDESGSSLQGNPQQQYDSTSPAASPSQYYNYQGEQTASPAALQESGQNGQYVDHKSYEMPNGRPNNYARELKDGPLGTSPGA</sequence>
<keyword evidence="2" id="KW-0732">Signal</keyword>
<organism evidence="3 4">
    <name type="scientific">Herbaspirillum rubrisubalbicans Os34</name>
    <dbReference type="NCBI Taxonomy" id="1235827"/>
    <lineage>
        <taxon>Bacteria</taxon>
        <taxon>Pseudomonadati</taxon>
        <taxon>Pseudomonadota</taxon>
        <taxon>Betaproteobacteria</taxon>
        <taxon>Burkholderiales</taxon>
        <taxon>Oxalobacteraceae</taxon>
        <taxon>Herbaspirillum</taxon>
    </lineage>
</organism>
<evidence type="ECO:0000313" key="4">
    <source>
        <dbReference type="Proteomes" id="UP000501648"/>
    </source>
</evidence>